<evidence type="ECO:0000256" key="6">
    <source>
        <dbReference type="SAM" id="MobiDB-lite"/>
    </source>
</evidence>
<keyword evidence="5 7" id="KW-0472">Membrane</keyword>
<gene>
    <name evidence="8" type="ORF">SLS56_011721</name>
</gene>
<dbReference type="PANTHER" id="PTHR43791">
    <property type="entry name" value="PERMEASE-RELATED"/>
    <property type="match status" value="1"/>
</dbReference>
<evidence type="ECO:0000313" key="9">
    <source>
        <dbReference type="Proteomes" id="UP001521116"/>
    </source>
</evidence>
<dbReference type="PANTHER" id="PTHR43791:SF41">
    <property type="entry name" value="MAJOR FACILITATOR SUPERFAMILY (MFS) PROFILE DOMAIN-CONTAINING PROTEIN"/>
    <property type="match status" value="1"/>
</dbReference>
<feature type="transmembrane region" description="Helical" evidence="7">
    <location>
        <begin position="70"/>
        <end position="92"/>
    </location>
</feature>
<keyword evidence="3 7" id="KW-0812">Transmembrane</keyword>
<evidence type="ECO:0000256" key="5">
    <source>
        <dbReference type="ARBA" id="ARBA00023136"/>
    </source>
</evidence>
<keyword evidence="9" id="KW-1185">Reference proteome</keyword>
<dbReference type="Proteomes" id="UP001521116">
    <property type="component" value="Unassembled WGS sequence"/>
</dbReference>
<feature type="transmembrane region" description="Helical" evidence="7">
    <location>
        <begin position="364"/>
        <end position="384"/>
    </location>
</feature>
<feature type="transmembrane region" description="Helical" evidence="7">
    <location>
        <begin position="138"/>
        <end position="158"/>
    </location>
</feature>
<sequence length="421" mass="46577">MATEKEPLEASLPKEDEARGSAEEISGAVRDIDVAARFLATLDDEVRDTPITPEEARKVLWKIDLSILPIIWISTIVAAVDKVVISNAAIYGMKTDTHLVGNEYAWVGSWMSQFSSIFTGIVSYGIGNANTPLASWRLLFLVLGCFSLLWAVVVFLFLPDSPAQCRYMTDREKFICLQRIKDNNTGVESKEIKWYQIRECLCDPKTWLLFIFSIAQNIPNGGLITFASIIVSGLGYSTLITTLLGIPTGIIATLWAWIMAYPAGRFKNSRCIIAASCNLVTMICAILMWKLPRTNKSGLLAAYYVFYTYWGPYVIGSSLPMANTSGHSKKVTMNAIYFIAYCTGNIIGPQVFRANDAPDYTHGYAGLLACLVVAMAAILAYGAMCAFENKRRDSAGGGVTEPVEAFSDRTDKEKKDFRYTY</sequence>
<feature type="region of interest" description="Disordered" evidence="6">
    <location>
        <begin position="1"/>
        <end position="22"/>
    </location>
</feature>
<dbReference type="SUPFAM" id="SSF103473">
    <property type="entry name" value="MFS general substrate transporter"/>
    <property type="match status" value="1"/>
</dbReference>
<evidence type="ECO:0000256" key="7">
    <source>
        <dbReference type="SAM" id="Phobius"/>
    </source>
</evidence>
<dbReference type="Gene3D" id="1.20.1250.20">
    <property type="entry name" value="MFS general substrate transporter like domains"/>
    <property type="match status" value="1"/>
</dbReference>
<feature type="transmembrane region" description="Helical" evidence="7">
    <location>
        <begin position="334"/>
        <end position="352"/>
    </location>
</feature>
<protein>
    <recommendedName>
        <fullName evidence="10">Allantoate permease</fullName>
    </recommendedName>
</protein>
<feature type="transmembrane region" description="Helical" evidence="7">
    <location>
        <begin position="271"/>
        <end position="289"/>
    </location>
</feature>
<feature type="transmembrane region" description="Helical" evidence="7">
    <location>
        <begin position="104"/>
        <end position="126"/>
    </location>
</feature>
<evidence type="ECO:0000313" key="8">
    <source>
        <dbReference type="EMBL" id="KAL1615682.1"/>
    </source>
</evidence>
<dbReference type="InterPro" id="IPR036259">
    <property type="entry name" value="MFS_trans_sf"/>
</dbReference>
<feature type="transmembrane region" description="Helical" evidence="7">
    <location>
        <begin position="207"/>
        <end position="230"/>
    </location>
</feature>
<organism evidence="8 9">
    <name type="scientific">Neofusicoccum ribis</name>
    <dbReference type="NCBI Taxonomy" id="45134"/>
    <lineage>
        <taxon>Eukaryota</taxon>
        <taxon>Fungi</taxon>
        <taxon>Dikarya</taxon>
        <taxon>Ascomycota</taxon>
        <taxon>Pezizomycotina</taxon>
        <taxon>Dothideomycetes</taxon>
        <taxon>Dothideomycetes incertae sedis</taxon>
        <taxon>Botryosphaeriales</taxon>
        <taxon>Botryosphaeriaceae</taxon>
        <taxon>Neofusicoccum</taxon>
    </lineage>
</organism>
<comment type="subcellular location">
    <subcellularLocation>
        <location evidence="1">Membrane</location>
        <topology evidence="1">Multi-pass membrane protein</topology>
    </subcellularLocation>
</comment>
<evidence type="ECO:0000256" key="1">
    <source>
        <dbReference type="ARBA" id="ARBA00004141"/>
    </source>
</evidence>
<evidence type="ECO:0008006" key="10">
    <source>
        <dbReference type="Google" id="ProtNLM"/>
    </source>
</evidence>
<feature type="transmembrane region" description="Helical" evidence="7">
    <location>
        <begin position="301"/>
        <end position="322"/>
    </location>
</feature>
<feature type="transmembrane region" description="Helical" evidence="7">
    <location>
        <begin position="236"/>
        <end position="259"/>
    </location>
</feature>
<dbReference type="InterPro" id="IPR011701">
    <property type="entry name" value="MFS"/>
</dbReference>
<evidence type="ECO:0000256" key="3">
    <source>
        <dbReference type="ARBA" id="ARBA00022692"/>
    </source>
</evidence>
<evidence type="ECO:0000256" key="4">
    <source>
        <dbReference type="ARBA" id="ARBA00022989"/>
    </source>
</evidence>
<dbReference type="Pfam" id="PF07690">
    <property type="entry name" value="MFS_1"/>
    <property type="match status" value="1"/>
</dbReference>
<keyword evidence="2" id="KW-0813">Transport</keyword>
<proteinExistence type="predicted"/>
<comment type="caution">
    <text evidence="8">The sequence shown here is derived from an EMBL/GenBank/DDBJ whole genome shotgun (WGS) entry which is preliminary data.</text>
</comment>
<reference evidence="8 9" key="1">
    <citation type="submission" date="2024-02" db="EMBL/GenBank/DDBJ databases">
        <title>De novo assembly and annotation of 12 fungi associated with fruit tree decline syndrome in Ontario, Canada.</title>
        <authorList>
            <person name="Sulman M."/>
            <person name="Ellouze W."/>
            <person name="Ilyukhin E."/>
        </authorList>
    </citation>
    <scope>NUCLEOTIDE SEQUENCE [LARGE SCALE GENOMIC DNA]</scope>
    <source>
        <strain evidence="8 9">M1-105</strain>
    </source>
</reference>
<keyword evidence="4 7" id="KW-1133">Transmembrane helix</keyword>
<evidence type="ECO:0000256" key="2">
    <source>
        <dbReference type="ARBA" id="ARBA00022448"/>
    </source>
</evidence>
<dbReference type="EMBL" id="JAJVDC020000299">
    <property type="protein sequence ID" value="KAL1615682.1"/>
    <property type="molecule type" value="Genomic_DNA"/>
</dbReference>
<name>A0ABR3SAV0_9PEZI</name>
<accession>A0ABR3SAV0</accession>